<gene>
    <name evidence="2" type="ORF">BASA50_003495</name>
</gene>
<protein>
    <recommendedName>
        <fullName evidence="4">DH domain-containing protein</fullName>
    </recommendedName>
</protein>
<reference evidence="2 3" key="1">
    <citation type="submission" date="2021-02" db="EMBL/GenBank/DDBJ databases">
        <title>Variation within the Batrachochytrium salamandrivorans European outbreak.</title>
        <authorList>
            <person name="Kelly M."/>
            <person name="Pasmans F."/>
            <person name="Shea T.P."/>
            <person name="Munoz J.F."/>
            <person name="Carranza S."/>
            <person name="Cuomo C.A."/>
            <person name="Martel A."/>
        </authorList>
    </citation>
    <scope>NUCLEOTIDE SEQUENCE [LARGE SCALE GENOMIC DNA]</scope>
    <source>
        <strain evidence="2 3">AMFP18/2</strain>
    </source>
</reference>
<feature type="region of interest" description="Disordered" evidence="1">
    <location>
        <begin position="123"/>
        <end position="142"/>
    </location>
</feature>
<organism evidence="2 3">
    <name type="scientific">Batrachochytrium salamandrivorans</name>
    <dbReference type="NCBI Taxonomy" id="1357716"/>
    <lineage>
        <taxon>Eukaryota</taxon>
        <taxon>Fungi</taxon>
        <taxon>Fungi incertae sedis</taxon>
        <taxon>Chytridiomycota</taxon>
        <taxon>Chytridiomycota incertae sedis</taxon>
        <taxon>Chytridiomycetes</taxon>
        <taxon>Rhizophydiales</taxon>
        <taxon>Rhizophydiales incertae sedis</taxon>
        <taxon>Batrachochytrium</taxon>
    </lineage>
</organism>
<evidence type="ECO:0000313" key="2">
    <source>
        <dbReference type="EMBL" id="KAH6598454.1"/>
    </source>
</evidence>
<proteinExistence type="predicted"/>
<evidence type="ECO:0000313" key="3">
    <source>
        <dbReference type="Proteomes" id="UP001648503"/>
    </source>
</evidence>
<keyword evidence="3" id="KW-1185">Reference proteome</keyword>
<evidence type="ECO:0000256" key="1">
    <source>
        <dbReference type="SAM" id="MobiDB-lite"/>
    </source>
</evidence>
<comment type="caution">
    <text evidence="2">The sequence shown here is derived from an EMBL/GenBank/DDBJ whole genome shotgun (WGS) entry which is preliminary data.</text>
</comment>
<sequence>MGTTDQQQHTLDSKDSTCPQNQDQYHHCTRAKHTDPLHFLLEKQRSSMETLDGSLFPDHQSLSAQGLRVPSTLRTCPSPCSSISISPSTSTSQGDMASVASLDDTPLLSSGTLDLLEDRASLPRSQAAAHNTDIPNGPLSHLPRMHTGRLKLSTDKLFEWAKTTAEDLAAVGHDAGGSYGLSSPYRGCRQVPEVHQDELSSPSPDPTLFLSHSAIARFDGSGIEGMTSDSMHINHVGLFNSTSPLSTAQEPTPESDNTELHYEAVTPPTSAKDSPFGSDMLLFKRSMVEMEKNLPELICMALDQHRSILATAMSVYDISIRFTEINQLLLDKVAQTNSLQDKCRESLETLAQLRFEHRFRRQELGQLGIPSNMTDILSDLTSQFHDCTVIEQAFSDTKEEYEMTLAQLDYHGLIDPHTLPISSTDNISKLEMDLVEASKRPLVQWPKESDAEFSLRKKYTRLTYTVRLNEDRLRKLHETLRQQLPRNDTILAVLPLLGVIGQRYTMWTLSAQTLTSNVNSELKRIMLLKSRQPTNTRSFKRRATFPSCDRVSLSTDFLDQLKASTLNPSFTSTVDREAFSDVSETYGAPSVPSHTIRRSLLLTHPQSVSPLDKNALLIHTSGESLARRRPNAQMLLTPVSALQREHDTAVGLSPPCQLTSQSSVKETALQNQDGVIASAYASFESGFDGIYESVEFEPRQHTALVEFTKAVVLNAFDIVRAFIDWV</sequence>
<feature type="region of interest" description="Disordered" evidence="1">
    <location>
        <begin position="1"/>
        <end position="23"/>
    </location>
</feature>
<name>A0ABQ8FHL8_9FUNG</name>
<dbReference type="EMBL" id="JAFCIX010000102">
    <property type="protein sequence ID" value="KAH6598454.1"/>
    <property type="molecule type" value="Genomic_DNA"/>
</dbReference>
<evidence type="ECO:0008006" key="4">
    <source>
        <dbReference type="Google" id="ProtNLM"/>
    </source>
</evidence>
<dbReference type="Proteomes" id="UP001648503">
    <property type="component" value="Unassembled WGS sequence"/>
</dbReference>
<accession>A0ABQ8FHL8</accession>